<name>A0A8A4U2R9_SULCO</name>
<dbReference type="AlphaFoldDB" id="A0A8A4U2R9"/>
<dbReference type="EMBL" id="CP071793">
    <property type="protein sequence ID" value="QTD53025.1"/>
    <property type="molecule type" value="Genomic_DNA"/>
</dbReference>
<evidence type="ECO:0000256" key="1">
    <source>
        <dbReference type="SAM" id="MobiDB-lite"/>
    </source>
</evidence>
<accession>A0A8A4U2R9</accession>
<gene>
    <name evidence="2" type="ORF">J3U87_11230</name>
</gene>
<sequence length="202" mass="22856">MLISNAERRRSPRSTIPPRAEASRVRRLKELAVSFSSIDDDHLFFDLQTMAVDARHPERCWLLVKRRETLADLPWREVFLLSVPKPDAGDDRTATGESSPDAARLIRSGEATPLEEARRYFEDLAGGRIAADLPPFALAHLGDDEPDLATRFSAEREYFAERFTHEAPRLGLQGFLTKCAQRFPLAEETAAEIQKVLSWLKP</sequence>
<evidence type="ECO:0000313" key="2">
    <source>
        <dbReference type="EMBL" id="QTD53025.1"/>
    </source>
</evidence>
<dbReference type="KEGG" id="scor:J3U87_11230"/>
<feature type="region of interest" description="Disordered" evidence="1">
    <location>
        <begin position="1"/>
        <end position="21"/>
    </location>
</feature>
<keyword evidence="3" id="KW-1185">Reference proteome</keyword>
<dbReference type="RefSeq" id="WP_237383123.1">
    <property type="nucleotide sequence ID" value="NZ_CP071793.1"/>
</dbReference>
<proteinExistence type="predicted"/>
<protein>
    <submittedName>
        <fullName evidence="2">Uncharacterized protein</fullName>
    </submittedName>
</protein>
<dbReference type="Proteomes" id="UP000663929">
    <property type="component" value="Chromosome"/>
</dbReference>
<evidence type="ECO:0000313" key="3">
    <source>
        <dbReference type="Proteomes" id="UP000663929"/>
    </source>
</evidence>
<reference evidence="2" key="1">
    <citation type="submission" date="2021-03" db="EMBL/GenBank/DDBJ databases">
        <title>Acanthopleuribacteraceae sp. M133.</title>
        <authorList>
            <person name="Wang G."/>
        </authorList>
    </citation>
    <scope>NUCLEOTIDE SEQUENCE</scope>
    <source>
        <strain evidence="2">M133</strain>
    </source>
</reference>
<organism evidence="2 3">
    <name type="scientific">Sulfidibacter corallicola</name>
    <dbReference type="NCBI Taxonomy" id="2818388"/>
    <lineage>
        <taxon>Bacteria</taxon>
        <taxon>Pseudomonadati</taxon>
        <taxon>Acidobacteriota</taxon>
        <taxon>Holophagae</taxon>
        <taxon>Acanthopleuribacterales</taxon>
        <taxon>Acanthopleuribacteraceae</taxon>
        <taxon>Sulfidibacter</taxon>
    </lineage>
</organism>